<dbReference type="Proteomes" id="UP000563094">
    <property type="component" value="Unassembled WGS sequence"/>
</dbReference>
<organism evidence="2 3">
    <name type="scientific">Rufibacter quisquiliarum</name>
    <dbReference type="NCBI Taxonomy" id="1549639"/>
    <lineage>
        <taxon>Bacteria</taxon>
        <taxon>Pseudomonadati</taxon>
        <taxon>Bacteroidota</taxon>
        <taxon>Cytophagia</taxon>
        <taxon>Cytophagales</taxon>
        <taxon>Hymenobacteraceae</taxon>
        <taxon>Rufibacter</taxon>
    </lineage>
</organism>
<dbReference type="AlphaFoldDB" id="A0A839GM65"/>
<evidence type="ECO:0000313" key="3">
    <source>
        <dbReference type="Proteomes" id="UP000563094"/>
    </source>
</evidence>
<evidence type="ECO:0000256" key="1">
    <source>
        <dbReference type="SAM" id="Phobius"/>
    </source>
</evidence>
<keyword evidence="3" id="KW-1185">Reference proteome</keyword>
<protein>
    <submittedName>
        <fullName evidence="2">Uncharacterized protein</fullName>
    </submittedName>
</protein>
<feature type="transmembrane region" description="Helical" evidence="1">
    <location>
        <begin position="29"/>
        <end position="50"/>
    </location>
</feature>
<reference evidence="2 3" key="1">
    <citation type="submission" date="2020-08" db="EMBL/GenBank/DDBJ databases">
        <title>Genomic Encyclopedia of Type Strains, Phase IV (KMG-IV): sequencing the most valuable type-strain genomes for metagenomic binning, comparative biology and taxonomic classification.</title>
        <authorList>
            <person name="Goeker M."/>
        </authorList>
    </citation>
    <scope>NUCLEOTIDE SEQUENCE [LARGE SCALE GENOMIC DNA]</scope>
    <source>
        <strain evidence="2 3">DSM 29854</strain>
    </source>
</reference>
<keyword evidence="1" id="KW-0472">Membrane</keyword>
<keyword evidence="1" id="KW-0812">Transmembrane</keyword>
<dbReference type="RefSeq" id="WP_182511805.1">
    <property type="nucleotide sequence ID" value="NZ_JACJIQ010000002.1"/>
</dbReference>
<dbReference type="EMBL" id="JACJIQ010000002">
    <property type="protein sequence ID" value="MBA9076066.1"/>
    <property type="molecule type" value="Genomic_DNA"/>
</dbReference>
<keyword evidence="1" id="KW-1133">Transmembrane helix</keyword>
<evidence type="ECO:0000313" key="2">
    <source>
        <dbReference type="EMBL" id="MBA9076066.1"/>
    </source>
</evidence>
<sequence length="64" mass="7515">MKYFYNILLGVLSMELGQLWNWFPEPETTFKAGCLAICTGFLAAFGRWCFHRVHKLFTNTKPRL</sequence>
<accession>A0A839GM65</accession>
<comment type="caution">
    <text evidence="2">The sequence shown here is derived from an EMBL/GenBank/DDBJ whole genome shotgun (WGS) entry which is preliminary data.</text>
</comment>
<gene>
    <name evidence="2" type="ORF">FHS90_000768</name>
</gene>
<proteinExistence type="predicted"/>
<name>A0A839GM65_9BACT</name>